<dbReference type="PANTHER" id="PTHR47234:SF2">
    <property type="entry name" value="TONB-DEPENDENT RECEPTOR"/>
    <property type="match status" value="1"/>
</dbReference>
<keyword evidence="7 10" id="KW-0472">Membrane</keyword>
<dbReference type="InterPro" id="IPR000531">
    <property type="entry name" value="Beta-barrel_TonB"/>
</dbReference>
<dbReference type="Pfam" id="PF07715">
    <property type="entry name" value="Plug"/>
    <property type="match status" value="1"/>
</dbReference>
<dbReference type="InterPro" id="IPR012910">
    <property type="entry name" value="Plug_dom"/>
</dbReference>
<keyword evidence="6 11" id="KW-0798">TonB box</keyword>
<dbReference type="SUPFAM" id="SSF56935">
    <property type="entry name" value="Porins"/>
    <property type="match status" value="1"/>
</dbReference>
<keyword evidence="3 10" id="KW-0813">Transport</keyword>
<evidence type="ECO:0000313" key="17">
    <source>
        <dbReference type="Proteomes" id="UP000292307"/>
    </source>
</evidence>
<reference evidence="16 17" key="2">
    <citation type="submission" date="2019-02" db="EMBL/GenBank/DDBJ databases">
        <title>Draft Genome Sequences of Six Type Strains of the Genus Massilia.</title>
        <authorList>
            <person name="Miess H."/>
            <person name="Frediansyhah A."/>
            <person name="Gross H."/>
        </authorList>
    </citation>
    <scope>NUCLEOTIDE SEQUENCE [LARGE SCALE GENOMIC DNA]</scope>
    <source>
        <strain evidence="16 17">DSM 17472</strain>
    </source>
</reference>
<reference evidence="15" key="1">
    <citation type="journal article" date="2014" name="Int. J. Syst. Evol. Microbiol.">
        <title>Complete genome sequence of Corynebacterium casei LMG S-19264T (=DSM 44701T), isolated from a smear-ripened cheese.</title>
        <authorList>
            <consortium name="US DOE Joint Genome Institute (JGI-PGF)"/>
            <person name="Walter F."/>
            <person name="Albersmeier A."/>
            <person name="Kalinowski J."/>
            <person name="Ruckert C."/>
        </authorList>
    </citation>
    <scope>NUCLEOTIDE SEQUENCE</scope>
    <source>
        <strain evidence="15">KCTC 12343</strain>
    </source>
</reference>
<feature type="domain" description="TonB-dependent receptor-like beta-barrel" evidence="13">
    <location>
        <begin position="394"/>
        <end position="911"/>
    </location>
</feature>
<dbReference type="EMBL" id="CP036401">
    <property type="protein sequence ID" value="QBI03357.1"/>
    <property type="molecule type" value="Genomic_DNA"/>
</dbReference>
<dbReference type="InterPro" id="IPR037066">
    <property type="entry name" value="Plug_dom_sf"/>
</dbReference>
<evidence type="ECO:0000256" key="7">
    <source>
        <dbReference type="ARBA" id="ARBA00023136"/>
    </source>
</evidence>
<dbReference type="OrthoDB" id="8530571at2"/>
<organism evidence="15 18">
    <name type="scientific">Pseudoduganella albidiflava</name>
    <dbReference type="NCBI Taxonomy" id="321983"/>
    <lineage>
        <taxon>Bacteria</taxon>
        <taxon>Pseudomonadati</taxon>
        <taxon>Pseudomonadota</taxon>
        <taxon>Betaproteobacteria</taxon>
        <taxon>Burkholderiales</taxon>
        <taxon>Oxalobacteraceae</taxon>
        <taxon>Telluria group</taxon>
        <taxon>Pseudoduganella</taxon>
    </lineage>
</organism>
<dbReference type="InterPro" id="IPR039426">
    <property type="entry name" value="TonB-dep_rcpt-like"/>
</dbReference>
<keyword evidence="12" id="KW-0732">Signal</keyword>
<comment type="subcellular location">
    <subcellularLocation>
        <location evidence="1 10">Cell outer membrane</location>
        <topology evidence="1 10">Multi-pass membrane protein</topology>
    </subcellularLocation>
</comment>
<dbReference type="PROSITE" id="PS52016">
    <property type="entry name" value="TONB_DEPENDENT_REC_3"/>
    <property type="match status" value="1"/>
</dbReference>
<comment type="similarity">
    <text evidence="2 10 11">Belongs to the TonB-dependent receptor family.</text>
</comment>
<evidence type="ECO:0000313" key="18">
    <source>
        <dbReference type="Proteomes" id="UP000628442"/>
    </source>
</evidence>
<accession>A0A411X2Y5</accession>
<dbReference type="AlphaFoldDB" id="A0A411X2Y5"/>
<keyword evidence="8 16" id="KW-0675">Receptor</keyword>
<dbReference type="Gene3D" id="2.40.170.20">
    <property type="entry name" value="TonB-dependent receptor, beta-barrel domain"/>
    <property type="match status" value="1"/>
</dbReference>
<feature type="domain" description="TonB-dependent receptor plug" evidence="14">
    <location>
        <begin position="57"/>
        <end position="174"/>
    </location>
</feature>
<dbReference type="EMBL" id="BMWV01000021">
    <property type="protein sequence ID" value="GGY66776.1"/>
    <property type="molecule type" value="Genomic_DNA"/>
</dbReference>
<evidence type="ECO:0000313" key="15">
    <source>
        <dbReference type="EMBL" id="GGY66776.1"/>
    </source>
</evidence>
<evidence type="ECO:0000256" key="3">
    <source>
        <dbReference type="ARBA" id="ARBA00022448"/>
    </source>
</evidence>
<gene>
    <name evidence="16" type="ORF">EYF70_22925</name>
    <name evidence="15" type="ORF">GCM10007387_56280</name>
</gene>
<evidence type="ECO:0000256" key="1">
    <source>
        <dbReference type="ARBA" id="ARBA00004571"/>
    </source>
</evidence>
<dbReference type="Pfam" id="PF00593">
    <property type="entry name" value="TonB_dep_Rec_b-barrel"/>
    <property type="match status" value="1"/>
</dbReference>
<protein>
    <submittedName>
        <fullName evidence="16">TonB-dependent receptor</fullName>
    </submittedName>
</protein>
<keyword evidence="9 10" id="KW-0998">Cell outer membrane</keyword>
<dbReference type="PANTHER" id="PTHR47234">
    <property type="match status" value="1"/>
</dbReference>
<evidence type="ECO:0000256" key="4">
    <source>
        <dbReference type="ARBA" id="ARBA00022452"/>
    </source>
</evidence>
<dbReference type="CDD" id="cd01347">
    <property type="entry name" value="ligand_gated_channel"/>
    <property type="match status" value="1"/>
</dbReference>
<evidence type="ECO:0000256" key="2">
    <source>
        <dbReference type="ARBA" id="ARBA00009810"/>
    </source>
</evidence>
<dbReference type="Gene3D" id="2.170.130.10">
    <property type="entry name" value="TonB-dependent receptor, plug domain"/>
    <property type="match status" value="1"/>
</dbReference>
<evidence type="ECO:0000259" key="14">
    <source>
        <dbReference type="Pfam" id="PF07715"/>
    </source>
</evidence>
<keyword evidence="17" id="KW-1185">Reference proteome</keyword>
<evidence type="ECO:0000256" key="8">
    <source>
        <dbReference type="ARBA" id="ARBA00023170"/>
    </source>
</evidence>
<evidence type="ECO:0000313" key="16">
    <source>
        <dbReference type="EMBL" id="QBI03357.1"/>
    </source>
</evidence>
<evidence type="ECO:0000256" key="12">
    <source>
        <dbReference type="SAM" id="SignalP"/>
    </source>
</evidence>
<evidence type="ECO:0000256" key="5">
    <source>
        <dbReference type="ARBA" id="ARBA00022692"/>
    </source>
</evidence>
<evidence type="ECO:0000256" key="11">
    <source>
        <dbReference type="RuleBase" id="RU003357"/>
    </source>
</evidence>
<sequence>MMANKTVLVRSLALAFGAVAALPAFPALAQTTGPAAAEQQPMQRVTVTGSLISRADKETPSPIQVLTAADIARSGQTSIAEVLSNLSANGQGALGSGFAGAFAAGASGVSLRGLSVGLTLVLVDGHRMSPYPLSDDSQRQFVDVSSIPFDAVERIEVLKEGASALYGSDAVAGVVNIILKKEFKGFSASAEVGNSQHGGGKMHKVTATGGIGDLDTDGYNAYVSAEYRHADPIKVHQREQYGWASGDWTTRGGLSVLRGVPNESNSFLTAASSPFLYNPATGVNNPASYQFLDPTCNFVKYRAGQCMVRDEVSNLQPESDRMSVLAGFTKKLGEDWTLALKASMFRRESTNGRGLTNAVAFTPSNTFGGYTALVPGQPPRIVNGVPDTRIPAGGINQLGAPARLYGLIPGAGSAAQQNNESTATRFAADLNGSWGGWDIGAAAGYSKVKTESVYSGFVNRVALYNALRRATNPYNPLGGNSAADNAAIVPTFGDKAESELTFAEAHAQRELARLPGGGPLTFAAGLSWYKKELNAPPPDLLAQGVVGNGAAYVFGDETNTAAFAELNALPLQNLELSASARYDHYDTYGNSFTPGAKFKWKAHPALTVRGTFARGFRAPNAAESGISSSTFSFNAIDDPILCADGDRTTAGNVPSACGFVPAFVQTTNPDLEPEKSKSFTLGLIVEPVRNLSATLDYYSIEVKNQINTESGLPDFVPVYARNPAVPIDIADGNGGLVTGVPPVGTIAYAQSSYVNSGGVKTTGVELDLSYRWNAGDIGNFRTQLSLNHMISYKLDQVGVEYELAGTHGPSVVSGNTGNPKNRAQLTLGYEKGPLTLTSTFNWTGSYSGLDPSLGVNDCADIAGSVGGRAYFNNNPNGTPPEYCKIRSFMSTDLNAVFRVNRNLTIKASILNAFDRQPPIDVATYGNAGPQTAYNATLHQAGAVGRYFSLGASYTF</sequence>
<name>A0A411X2Y5_9BURK</name>
<feature type="chain" id="PRO_5044601904" evidence="12">
    <location>
        <begin position="30"/>
        <end position="955"/>
    </location>
</feature>
<dbReference type="InterPro" id="IPR036942">
    <property type="entry name" value="Beta-barrel_TonB_sf"/>
</dbReference>
<evidence type="ECO:0000256" key="6">
    <source>
        <dbReference type="ARBA" id="ARBA00023077"/>
    </source>
</evidence>
<dbReference type="Proteomes" id="UP000292307">
    <property type="component" value="Chromosome"/>
</dbReference>
<feature type="signal peptide" evidence="12">
    <location>
        <begin position="1"/>
        <end position="29"/>
    </location>
</feature>
<dbReference type="RefSeq" id="WP_131147459.1">
    <property type="nucleotide sequence ID" value="NZ_BMWV01000021.1"/>
</dbReference>
<keyword evidence="5 10" id="KW-0812">Transmembrane</keyword>
<dbReference type="GO" id="GO:0009279">
    <property type="term" value="C:cell outer membrane"/>
    <property type="evidence" value="ECO:0007669"/>
    <property type="project" value="UniProtKB-SubCell"/>
</dbReference>
<evidence type="ECO:0000256" key="9">
    <source>
        <dbReference type="ARBA" id="ARBA00023237"/>
    </source>
</evidence>
<evidence type="ECO:0000259" key="13">
    <source>
        <dbReference type="Pfam" id="PF00593"/>
    </source>
</evidence>
<proteinExistence type="inferred from homology"/>
<reference evidence="15" key="3">
    <citation type="submission" date="2022-12" db="EMBL/GenBank/DDBJ databases">
        <authorList>
            <person name="Sun Q."/>
            <person name="Kim S."/>
        </authorList>
    </citation>
    <scope>NUCLEOTIDE SEQUENCE</scope>
    <source>
        <strain evidence="15">KCTC 12343</strain>
    </source>
</reference>
<dbReference type="Proteomes" id="UP000628442">
    <property type="component" value="Unassembled WGS sequence"/>
</dbReference>
<keyword evidence="4 10" id="KW-1134">Transmembrane beta strand</keyword>
<evidence type="ECO:0000256" key="10">
    <source>
        <dbReference type="PROSITE-ProRule" id="PRU01360"/>
    </source>
</evidence>